<name>E1ZHN7_CHLVA</name>
<keyword evidence="4" id="KW-1133">Transmembrane helix</keyword>
<dbReference type="EMBL" id="GL433847">
    <property type="protein sequence ID" value="EFN54494.1"/>
    <property type="molecule type" value="Genomic_DNA"/>
</dbReference>
<keyword evidence="4" id="KW-0812">Transmembrane</keyword>
<dbReference type="STRING" id="554065.E1ZHN7"/>
<dbReference type="InParanoid" id="E1ZHN7"/>
<dbReference type="eggNOG" id="KOG0725">
    <property type="taxonomic scope" value="Eukaryota"/>
</dbReference>
<dbReference type="OMA" id="RVIYFPT"/>
<dbReference type="InterPro" id="IPR002347">
    <property type="entry name" value="SDR_fam"/>
</dbReference>
<evidence type="ECO:0000313" key="7">
    <source>
        <dbReference type="Proteomes" id="UP000008141"/>
    </source>
</evidence>
<dbReference type="InterPro" id="IPR036291">
    <property type="entry name" value="NAD(P)-bd_dom_sf"/>
</dbReference>
<dbReference type="GeneID" id="17353957"/>
<dbReference type="AlphaFoldDB" id="E1ZHN7"/>
<dbReference type="GO" id="GO:0016491">
    <property type="term" value="F:oxidoreductase activity"/>
    <property type="evidence" value="ECO:0007669"/>
    <property type="project" value="UniProtKB-KW"/>
</dbReference>
<evidence type="ECO:0000313" key="6">
    <source>
        <dbReference type="EMBL" id="EFN54494.1"/>
    </source>
</evidence>
<comment type="similarity">
    <text evidence="1">Belongs to the short-chain dehydrogenases/reductases (SDR) family.</text>
</comment>
<dbReference type="KEGG" id="cvr:CHLNCDRAFT_135181"/>
<dbReference type="PRINTS" id="PR00081">
    <property type="entry name" value="GDHRDH"/>
</dbReference>
<keyword evidence="4" id="KW-0472">Membrane</keyword>
<evidence type="ECO:0000256" key="4">
    <source>
        <dbReference type="SAM" id="Phobius"/>
    </source>
</evidence>
<dbReference type="Pfam" id="PF13561">
    <property type="entry name" value="adh_short_C2"/>
    <property type="match status" value="1"/>
</dbReference>
<protein>
    <recommendedName>
        <fullName evidence="5">Ketoreductase domain-containing protein</fullName>
    </recommendedName>
</protein>
<evidence type="ECO:0000256" key="3">
    <source>
        <dbReference type="ARBA" id="ARBA00023027"/>
    </source>
</evidence>
<feature type="transmembrane region" description="Helical" evidence="4">
    <location>
        <begin position="17"/>
        <end position="37"/>
    </location>
</feature>
<evidence type="ECO:0000259" key="5">
    <source>
        <dbReference type="SMART" id="SM00822"/>
    </source>
</evidence>
<dbReference type="OrthoDB" id="417891at2759"/>
<dbReference type="SUPFAM" id="SSF51735">
    <property type="entry name" value="NAD(P)-binding Rossmann-fold domains"/>
    <property type="match status" value="1"/>
</dbReference>
<evidence type="ECO:0000256" key="2">
    <source>
        <dbReference type="ARBA" id="ARBA00023002"/>
    </source>
</evidence>
<proteinExistence type="inferred from homology"/>
<dbReference type="SMART" id="SM00822">
    <property type="entry name" value="PKS_KR"/>
    <property type="match status" value="1"/>
</dbReference>
<keyword evidence="7" id="KW-1185">Reference proteome</keyword>
<sequence length="276" mass="28014">MARSVATQLWPRAFSTVYVLFGATGGIGSALSVLLAAQPGAQLLLSGRDEARLQRVAAEAAGAGGPAEVSTAAADPLDLQAVEGVVEEAVRRYGRIDGVASCVGSVILKPAHTTSLKEFEETLRTNLVSSFGVLRAAAKAMSRPANGGGSIAFCSSAVARHGIANHEAIAAAKGGVAAMALSAAATYAPRNVRVNCVAPGLTHTPMTARITGTPAALLRRRSETALKASTAMHALKRIGEPREVAAALAFLLDPANSFITGQVLAVDGGLGSVRPA</sequence>
<keyword evidence="3" id="KW-0520">NAD</keyword>
<dbReference type="InterPro" id="IPR057326">
    <property type="entry name" value="KR_dom"/>
</dbReference>
<dbReference type="Proteomes" id="UP000008141">
    <property type="component" value="Unassembled WGS sequence"/>
</dbReference>
<dbReference type="Gene3D" id="3.40.50.720">
    <property type="entry name" value="NAD(P)-binding Rossmann-like Domain"/>
    <property type="match status" value="1"/>
</dbReference>
<evidence type="ECO:0000256" key="1">
    <source>
        <dbReference type="ARBA" id="ARBA00006484"/>
    </source>
</evidence>
<gene>
    <name evidence="6" type="ORF">CHLNCDRAFT_135181</name>
</gene>
<dbReference type="PANTHER" id="PTHR24321">
    <property type="entry name" value="DEHYDROGENASES, SHORT CHAIN"/>
    <property type="match status" value="1"/>
</dbReference>
<organism evidence="7">
    <name type="scientific">Chlorella variabilis</name>
    <name type="common">Green alga</name>
    <dbReference type="NCBI Taxonomy" id="554065"/>
    <lineage>
        <taxon>Eukaryota</taxon>
        <taxon>Viridiplantae</taxon>
        <taxon>Chlorophyta</taxon>
        <taxon>core chlorophytes</taxon>
        <taxon>Trebouxiophyceae</taxon>
        <taxon>Chlorellales</taxon>
        <taxon>Chlorellaceae</taxon>
        <taxon>Chlorella clade</taxon>
        <taxon>Chlorella</taxon>
    </lineage>
</organism>
<dbReference type="PANTHER" id="PTHR24321:SF8">
    <property type="entry name" value="ESTRADIOL 17-BETA-DEHYDROGENASE 8-RELATED"/>
    <property type="match status" value="1"/>
</dbReference>
<dbReference type="RefSeq" id="XP_005846596.1">
    <property type="nucleotide sequence ID" value="XM_005846534.1"/>
</dbReference>
<dbReference type="CDD" id="cd05233">
    <property type="entry name" value="SDR_c"/>
    <property type="match status" value="1"/>
</dbReference>
<keyword evidence="2" id="KW-0560">Oxidoreductase</keyword>
<accession>E1ZHN7</accession>
<reference evidence="6 7" key="1">
    <citation type="journal article" date="2010" name="Plant Cell">
        <title>The Chlorella variabilis NC64A genome reveals adaptation to photosymbiosis, coevolution with viruses, and cryptic sex.</title>
        <authorList>
            <person name="Blanc G."/>
            <person name="Duncan G."/>
            <person name="Agarkova I."/>
            <person name="Borodovsky M."/>
            <person name="Gurnon J."/>
            <person name="Kuo A."/>
            <person name="Lindquist E."/>
            <person name="Lucas S."/>
            <person name="Pangilinan J."/>
            <person name="Polle J."/>
            <person name="Salamov A."/>
            <person name="Terry A."/>
            <person name="Yamada T."/>
            <person name="Dunigan D.D."/>
            <person name="Grigoriev I.V."/>
            <person name="Claverie J.M."/>
            <person name="Van Etten J.L."/>
        </authorList>
    </citation>
    <scope>NUCLEOTIDE SEQUENCE [LARGE SCALE GENOMIC DNA]</scope>
    <source>
        <strain evidence="6 7">NC64A</strain>
    </source>
</reference>
<feature type="domain" description="Ketoreductase" evidence="5">
    <location>
        <begin position="16"/>
        <end position="204"/>
    </location>
</feature>